<dbReference type="Proteomes" id="UP000273405">
    <property type="component" value="Unassembled WGS sequence"/>
</dbReference>
<dbReference type="Gene3D" id="2.40.420.20">
    <property type="match status" value="1"/>
</dbReference>
<dbReference type="GO" id="GO:1990281">
    <property type="term" value="C:efflux pump complex"/>
    <property type="evidence" value="ECO:0007669"/>
    <property type="project" value="TreeGrafter"/>
</dbReference>
<dbReference type="InterPro" id="IPR058637">
    <property type="entry name" value="YknX-like_C"/>
</dbReference>
<dbReference type="RefSeq" id="WP_120627718.1">
    <property type="nucleotide sequence ID" value="NZ_RAWG01000175.1"/>
</dbReference>
<accession>A0A3A8NGL8</accession>
<dbReference type="Gene3D" id="1.10.287.470">
    <property type="entry name" value="Helix hairpin bin"/>
    <property type="match status" value="1"/>
</dbReference>
<protein>
    <submittedName>
        <fullName evidence="7">Efflux RND transporter periplasmic adaptor subunit</fullName>
    </submittedName>
</protein>
<evidence type="ECO:0000256" key="1">
    <source>
        <dbReference type="ARBA" id="ARBA00009477"/>
    </source>
</evidence>
<feature type="domain" description="Multidrug resistance protein MdtA-like alpha-helical hairpin" evidence="4">
    <location>
        <begin position="117"/>
        <end position="183"/>
    </location>
</feature>
<evidence type="ECO:0000259" key="6">
    <source>
        <dbReference type="Pfam" id="PF25989"/>
    </source>
</evidence>
<evidence type="ECO:0000313" key="7">
    <source>
        <dbReference type="EMBL" id="RKH39072.1"/>
    </source>
</evidence>
<feature type="compositionally biased region" description="Gly residues" evidence="3">
    <location>
        <begin position="382"/>
        <end position="391"/>
    </location>
</feature>
<dbReference type="Pfam" id="PF25917">
    <property type="entry name" value="BSH_RND"/>
    <property type="match status" value="1"/>
</dbReference>
<organism evidence="7 8">
    <name type="scientific">Corallococcus sicarius</name>
    <dbReference type="NCBI Taxonomy" id="2316726"/>
    <lineage>
        <taxon>Bacteria</taxon>
        <taxon>Pseudomonadati</taxon>
        <taxon>Myxococcota</taxon>
        <taxon>Myxococcia</taxon>
        <taxon>Myxococcales</taxon>
        <taxon>Cystobacterineae</taxon>
        <taxon>Myxococcaceae</taxon>
        <taxon>Corallococcus</taxon>
    </lineage>
</organism>
<dbReference type="PROSITE" id="PS51257">
    <property type="entry name" value="PROKAR_LIPOPROTEIN"/>
    <property type="match status" value="1"/>
</dbReference>
<dbReference type="SUPFAM" id="SSF111369">
    <property type="entry name" value="HlyD-like secretion proteins"/>
    <property type="match status" value="1"/>
</dbReference>
<evidence type="ECO:0000256" key="3">
    <source>
        <dbReference type="SAM" id="MobiDB-lite"/>
    </source>
</evidence>
<name>A0A3A8NGL8_9BACT</name>
<feature type="region of interest" description="Disordered" evidence="3">
    <location>
        <begin position="24"/>
        <end position="48"/>
    </location>
</feature>
<comment type="caution">
    <text evidence="7">The sequence shown here is derived from an EMBL/GenBank/DDBJ whole genome shotgun (WGS) entry which is preliminary data.</text>
</comment>
<feature type="domain" description="YknX-like C-terminal permuted SH3-like" evidence="6">
    <location>
        <begin position="300"/>
        <end position="371"/>
    </location>
</feature>
<dbReference type="Pfam" id="PF25989">
    <property type="entry name" value="YknX_C"/>
    <property type="match status" value="1"/>
</dbReference>
<proteinExistence type="inferred from homology"/>
<dbReference type="Gene3D" id="2.40.50.100">
    <property type="match status" value="1"/>
</dbReference>
<gene>
    <name evidence="7" type="ORF">D7X12_24610</name>
</gene>
<feature type="coiled-coil region" evidence="2">
    <location>
        <begin position="151"/>
        <end position="181"/>
    </location>
</feature>
<keyword evidence="2" id="KW-0175">Coiled coil</keyword>
<evidence type="ECO:0000313" key="8">
    <source>
        <dbReference type="Proteomes" id="UP000273405"/>
    </source>
</evidence>
<dbReference type="NCBIfam" id="TIGR01730">
    <property type="entry name" value="RND_mfp"/>
    <property type="match status" value="1"/>
</dbReference>
<dbReference type="PANTHER" id="PTHR30469">
    <property type="entry name" value="MULTIDRUG RESISTANCE PROTEIN MDTA"/>
    <property type="match status" value="1"/>
</dbReference>
<reference evidence="8" key="1">
    <citation type="submission" date="2018-09" db="EMBL/GenBank/DDBJ databases">
        <authorList>
            <person name="Livingstone P.G."/>
            <person name="Whitworth D.E."/>
        </authorList>
    </citation>
    <scope>NUCLEOTIDE SEQUENCE [LARGE SCALE GENOMIC DNA]</scope>
    <source>
        <strain evidence="8">CA040B</strain>
    </source>
</reference>
<feature type="domain" description="Multidrug resistance protein MdtA-like barrel-sandwich hybrid" evidence="5">
    <location>
        <begin position="77"/>
        <end position="208"/>
    </location>
</feature>
<comment type="similarity">
    <text evidence="1">Belongs to the membrane fusion protein (MFP) (TC 8.A.1) family.</text>
</comment>
<keyword evidence="8" id="KW-1185">Reference proteome</keyword>
<dbReference type="EMBL" id="RAWG01000175">
    <property type="protein sequence ID" value="RKH39072.1"/>
    <property type="molecule type" value="Genomic_DNA"/>
</dbReference>
<dbReference type="OrthoDB" id="5379451at2"/>
<dbReference type="InterPro" id="IPR006143">
    <property type="entry name" value="RND_pump_MFP"/>
</dbReference>
<dbReference type="AlphaFoldDB" id="A0A3A8NGL8"/>
<dbReference type="Gene3D" id="2.40.30.170">
    <property type="match status" value="1"/>
</dbReference>
<dbReference type="InterPro" id="IPR058624">
    <property type="entry name" value="MdtA-like_HH"/>
</dbReference>
<dbReference type="Pfam" id="PF25876">
    <property type="entry name" value="HH_MFP_RND"/>
    <property type="match status" value="1"/>
</dbReference>
<evidence type="ECO:0000259" key="5">
    <source>
        <dbReference type="Pfam" id="PF25917"/>
    </source>
</evidence>
<dbReference type="InterPro" id="IPR058625">
    <property type="entry name" value="MdtA-like_BSH"/>
</dbReference>
<sequence>MRLVRGGWGAWGLVLALAGGCSGSSKDGASSSPGGGPQAGQQGQGAKPLPVQVMKVEPGPVRDTREYVGTLISRHSITLFPQVAGYVQSISARPGDTVKAGQVLLVVDPRQEQANLRASQAQRTSAIASREYARRTRERSAQLLKEGLISRQDYEQAVAQAEQSVAQARAAEAQIQSQQVQLGFFNVSAPFDGVVGDIPVKVGDSVTPQTPLTRVDQSEALELSVQVPVEQASRVRIGQTPLEVLDDDGKPVVRAPAFFVATTPAPATQLVEVKASFQNTVGLRAGQLVRAQLVYDVRDALKMPTTAVTRQGSQAFALVVAEGDGGTVAKRQPVTLGLVEGNDYEVVKGLEAGTQVVVSGVQALRDGMPIQPRPAAQQQTQGIGGGADAGR</sequence>
<feature type="region of interest" description="Disordered" evidence="3">
    <location>
        <begin position="372"/>
        <end position="391"/>
    </location>
</feature>
<dbReference type="GO" id="GO:0015562">
    <property type="term" value="F:efflux transmembrane transporter activity"/>
    <property type="evidence" value="ECO:0007669"/>
    <property type="project" value="TreeGrafter"/>
</dbReference>
<evidence type="ECO:0000256" key="2">
    <source>
        <dbReference type="SAM" id="Coils"/>
    </source>
</evidence>
<dbReference type="PANTHER" id="PTHR30469:SF39">
    <property type="entry name" value="SLL0180 PROTEIN"/>
    <property type="match status" value="1"/>
</dbReference>
<evidence type="ECO:0000259" key="4">
    <source>
        <dbReference type="Pfam" id="PF25876"/>
    </source>
</evidence>